<protein>
    <submittedName>
        <fullName evidence="1">Uncharacterized protein</fullName>
    </submittedName>
</protein>
<dbReference type="Proteomes" id="UP001239994">
    <property type="component" value="Unassembled WGS sequence"/>
</dbReference>
<evidence type="ECO:0000313" key="1">
    <source>
        <dbReference type="EMBL" id="KAK1785339.1"/>
    </source>
</evidence>
<evidence type="ECO:0000313" key="2">
    <source>
        <dbReference type="Proteomes" id="UP001239994"/>
    </source>
</evidence>
<dbReference type="PANTHER" id="PTHR45737:SF6">
    <property type="entry name" value="VON WILLEBRAND FACTOR A DOMAIN-CONTAINING PROTEIN 5A"/>
    <property type="match status" value="1"/>
</dbReference>
<reference evidence="1" key="1">
    <citation type="submission" date="2023-03" db="EMBL/GenBank/DDBJ databases">
        <title>Electrophorus voltai genome.</title>
        <authorList>
            <person name="Bian C."/>
        </authorList>
    </citation>
    <scope>NUCLEOTIDE SEQUENCE</scope>
    <source>
        <strain evidence="1">CB-2022</strain>
        <tissue evidence="1">Muscle</tissue>
    </source>
</reference>
<keyword evidence="2" id="KW-1185">Reference proteome</keyword>
<dbReference type="AlphaFoldDB" id="A0AAD8YS61"/>
<gene>
    <name evidence="1" type="ORF">P4O66_018718</name>
</gene>
<sequence length="79" mass="8818">MEGALKKVEAMEANMGGAEFLRPLEHIYSQAYIPNHPSQGRETKDPHLREQMVELGMQAGLGSAFTNFIGVHRDSWDSC</sequence>
<proteinExistence type="predicted"/>
<accession>A0AAD8YS61</accession>
<dbReference type="EMBL" id="JAROKS010000026">
    <property type="protein sequence ID" value="KAK1785339.1"/>
    <property type="molecule type" value="Genomic_DNA"/>
</dbReference>
<comment type="caution">
    <text evidence="1">The sequence shown here is derived from an EMBL/GenBank/DDBJ whole genome shotgun (WGS) entry which is preliminary data.</text>
</comment>
<dbReference type="PANTHER" id="PTHR45737">
    <property type="entry name" value="VON WILLEBRAND FACTOR A DOMAIN-CONTAINING PROTEIN 5A"/>
    <property type="match status" value="1"/>
</dbReference>
<organism evidence="1 2">
    <name type="scientific">Electrophorus voltai</name>
    <dbReference type="NCBI Taxonomy" id="2609070"/>
    <lineage>
        <taxon>Eukaryota</taxon>
        <taxon>Metazoa</taxon>
        <taxon>Chordata</taxon>
        <taxon>Craniata</taxon>
        <taxon>Vertebrata</taxon>
        <taxon>Euteleostomi</taxon>
        <taxon>Actinopterygii</taxon>
        <taxon>Neopterygii</taxon>
        <taxon>Teleostei</taxon>
        <taxon>Ostariophysi</taxon>
        <taxon>Gymnotiformes</taxon>
        <taxon>Gymnotoidei</taxon>
        <taxon>Gymnotidae</taxon>
        <taxon>Electrophorus</taxon>
    </lineage>
</organism>
<name>A0AAD8YS61_9TELE</name>